<comment type="catalytic activity">
    <reaction evidence="12">
        <text>n isopentenyl diphosphate + (2E,6E)-farnesyl diphosphate = a di-trans,poly-cis-polyprenyl diphosphate + n diphosphate</text>
        <dbReference type="Rhea" id="RHEA:53008"/>
        <dbReference type="Rhea" id="RHEA-COMP:19494"/>
        <dbReference type="ChEBI" id="CHEBI:33019"/>
        <dbReference type="ChEBI" id="CHEBI:128769"/>
        <dbReference type="ChEBI" id="CHEBI:136960"/>
        <dbReference type="ChEBI" id="CHEBI:175763"/>
        <dbReference type="EC" id="2.5.1.87"/>
    </reaction>
</comment>
<evidence type="ECO:0000256" key="9">
    <source>
        <dbReference type="ARBA" id="ARBA00022842"/>
    </source>
</evidence>
<evidence type="ECO:0000256" key="10">
    <source>
        <dbReference type="ARBA" id="ARBA00022989"/>
    </source>
</evidence>
<dbReference type="UniPathway" id="UPA00378"/>
<dbReference type="STRING" id="361077.A0A151ZDU5"/>
<dbReference type="GO" id="GO:0045547">
    <property type="term" value="F:ditrans,polycis-polyprenyl diphosphate synthase [(2E,6E)-farnesyl diphosphate specific] activity"/>
    <property type="evidence" value="ECO:0007669"/>
    <property type="project" value="UniProtKB-EC"/>
</dbReference>
<dbReference type="OMA" id="FYLERFH"/>
<keyword evidence="9" id="KW-0460">Magnesium</keyword>
<protein>
    <recommendedName>
        <fullName evidence="5">ditrans,polycis-polyprenyl diphosphate synthase [(2E,6E)-farnesyldiphosphate specific]</fullName>
        <ecNumber evidence="5">2.5.1.87</ecNumber>
    </recommendedName>
</protein>
<sequence length="263" mass="30919">MIVQFYHSTLIRIKSMISQTLMHLSIRSPTDYVQYIVDKQHQYKNISTSSVPRHLVIILNHDDQIALDTSGKEEILTFYNKLSDIILWSIIVEIPRITIFDNHGSLKHQHFSTFKSILEDKSKIVLNNNNILNWLNLKPNNATVNSNIQPSKKINISIASIDDGKQELINITKKFINENLNNNNYPQIDEKYINSNLPYHLSGDNFEPEVALDFSEKYLFSGFLPWHIKLTEFIKVDYFHQFYLERYLQFLNSYCCIQKRFGK</sequence>
<evidence type="ECO:0000256" key="5">
    <source>
        <dbReference type="ARBA" id="ARBA00012596"/>
    </source>
</evidence>
<dbReference type="InterPro" id="IPR036424">
    <property type="entry name" value="UPP_synth-like_sf"/>
</dbReference>
<reference evidence="13 14" key="1">
    <citation type="submission" date="2015-12" db="EMBL/GenBank/DDBJ databases">
        <title>Dictyostelia acquired genes for synthesis and detection of signals that induce cell-type specialization by lateral gene transfer from prokaryotes.</title>
        <authorList>
            <person name="Gloeckner G."/>
            <person name="Schaap P."/>
        </authorList>
    </citation>
    <scope>NUCLEOTIDE SEQUENCE [LARGE SCALE GENOMIC DNA]</scope>
    <source>
        <strain evidence="13 14">TK</strain>
    </source>
</reference>
<dbReference type="GO" id="GO:1904423">
    <property type="term" value="C:dehydrodolichyl diphosphate synthase complex"/>
    <property type="evidence" value="ECO:0007669"/>
    <property type="project" value="InterPro"/>
</dbReference>
<keyword evidence="14" id="KW-1185">Reference proteome</keyword>
<evidence type="ECO:0000256" key="4">
    <source>
        <dbReference type="ARBA" id="ARBA00005432"/>
    </source>
</evidence>
<evidence type="ECO:0000256" key="6">
    <source>
        <dbReference type="ARBA" id="ARBA00022679"/>
    </source>
</evidence>
<dbReference type="PANTHER" id="PTHR21528">
    <property type="entry name" value="DEHYDRODOLICHYL DIPHOSPHATE SYNTHASE COMPLEX SUBUNIT NUS1"/>
    <property type="match status" value="1"/>
</dbReference>
<dbReference type="FunCoup" id="A0A151ZDU5">
    <property type="interactions" value="30"/>
</dbReference>
<dbReference type="Proteomes" id="UP000076078">
    <property type="component" value="Unassembled WGS sequence"/>
</dbReference>
<dbReference type="PANTHER" id="PTHR21528:SF0">
    <property type="entry name" value="DEHYDRODOLICHYL DIPHOSPHATE SYNTHASE COMPLEX SUBUNIT NUS1"/>
    <property type="match status" value="1"/>
</dbReference>
<dbReference type="EMBL" id="LODT01000031">
    <property type="protein sequence ID" value="KYQ92128.1"/>
    <property type="molecule type" value="Genomic_DNA"/>
</dbReference>
<evidence type="ECO:0000313" key="14">
    <source>
        <dbReference type="Proteomes" id="UP000076078"/>
    </source>
</evidence>
<dbReference type="InParanoid" id="A0A151ZDU5"/>
<name>A0A151ZDU5_TIELA</name>
<dbReference type="InterPro" id="IPR038887">
    <property type="entry name" value="Nus1/NgBR"/>
</dbReference>
<evidence type="ECO:0000256" key="12">
    <source>
        <dbReference type="ARBA" id="ARBA00047353"/>
    </source>
</evidence>
<keyword evidence="6" id="KW-0808">Transferase</keyword>
<evidence type="ECO:0000313" key="13">
    <source>
        <dbReference type="EMBL" id="KYQ92128.1"/>
    </source>
</evidence>
<evidence type="ECO:0000256" key="2">
    <source>
        <dbReference type="ARBA" id="ARBA00004586"/>
    </source>
</evidence>
<evidence type="ECO:0000256" key="11">
    <source>
        <dbReference type="ARBA" id="ARBA00023136"/>
    </source>
</evidence>
<dbReference type="GO" id="GO:0005789">
    <property type="term" value="C:endoplasmic reticulum membrane"/>
    <property type="evidence" value="ECO:0007669"/>
    <property type="project" value="UniProtKB-SubCell"/>
</dbReference>
<keyword evidence="11" id="KW-0472">Membrane</keyword>
<keyword evidence="10" id="KW-1133">Transmembrane helix</keyword>
<dbReference type="SUPFAM" id="SSF64005">
    <property type="entry name" value="Undecaprenyl diphosphate synthase"/>
    <property type="match status" value="1"/>
</dbReference>
<comment type="subcellular location">
    <subcellularLocation>
        <location evidence="2">Endoplasmic reticulum membrane</location>
    </subcellularLocation>
</comment>
<dbReference type="AlphaFoldDB" id="A0A151ZDU5"/>
<organism evidence="13 14">
    <name type="scientific">Tieghemostelium lacteum</name>
    <name type="common">Slime mold</name>
    <name type="synonym">Dictyostelium lacteum</name>
    <dbReference type="NCBI Taxonomy" id="361077"/>
    <lineage>
        <taxon>Eukaryota</taxon>
        <taxon>Amoebozoa</taxon>
        <taxon>Evosea</taxon>
        <taxon>Eumycetozoa</taxon>
        <taxon>Dictyostelia</taxon>
        <taxon>Dictyosteliales</taxon>
        <taxon>Raperosteliaceae</taxon>
        <taxon>Tieghemostelium</taxon>
    </lineage>
</organism>
<gene>
    <name evidence="13" type="ORF">DLAC_06969</name>
</gene>
<evidence type="ECO:0000256" key="3">
    <source>
        <dbReference type="ARBA" id="ARBA00004922"/>
    </source>
</evidence>
<comment type="similarity">
    <text evidence="4">Belongs to the UPP synthase family.</text>
</comment>
<comment type="cofactor">
    <cofactor evidence="1">
        <name>Mg(2+)</name>
        <dbReference type="ChEBI" id="CHEBI:18420"/>
    </cofactor>
</comment>
<keyword evidence="8" id="KW-0256">Endoplasmic reticulum</keyword>
<evidence type="ECO:0000256" key="1">
    <source>
        <dbReference type="ARBA" id="ARBA00001946"/>
    </source>
</evidence>
<accession>A0A151ZDU5</accession>
<comment type="caution">
    <text evidence="13">The sequence shown here is derived from an EMBL/GenBank/DDBJ whole genome shotgun (WGS) entry which is preliminary data.</text>
</comment>
<proteinExistence type="inferred from homology"/>
<evidence type="ECO:0000256" key="7">
    <source>
        <dbReference type="ARBA" id="ARBA00022692"/>
    </source>
</evidence>
<keyword evidence="7" id="KW-0812">Transmembrane</keyword>
<dbReference type="OrthoDB" id="19639at2759"/>
<dbReference type="Gene3D" id="3.40.1180.10">
    <property type="entry name" value="Decaprenyl diphosphate synthase-like"/>
    <property type="match status" value="1"/>
</dbReference>
<dbReference type="EC" id="2.5.1.87" evidence="5"/>
<evidence type="ECO:0000256" key="8">
    <source>
        <dbReference type="ARBA" id="ARBA00022824"/>
    </source>
</evidence>
<comment type="pathway">
    <text evidence="3">Protein modification; protein glycosylation.</text>
</comment>